<name>A0A1S0U280_LOALO</name>
<dbReference type="KEGG" id="loa:LOAG_04400"/>
<protein>
    <submittedName>
        <fullName evidence="1">Uncharacterized protein</fullName>
    </submittedName>
</protein>
<reference evidence="1" key="1">
    <citation type="submission" date="2012-04" db="EMBL/GenBank/DDBJ databases">
        <title>The Genome Sequence of Loa loa.</title>
        <authorList>
            <consortium name="The Broad Institute Genome Sequencing Platform"/>
            <consortium name="Broad Institute Genome Sequencing Center for Infectious Disease"/>
            <person name="Nutman T.B."/>
            <person name="Fink D.L."/>
            <person name="Russ C."/>
            <person name="Young S."/>
            <person name="Zeng Q."/>
            <person name="Gargeya S."/>
            <person name="Alvarado L."/>
            <person name="Berlin A."/>
            <person name="Chapman S.B."/>
            <person name="Chen Z."/>
            <person name="Freedman E."/>
            <person name="Gellesch M."/>
            <person name="Goldberg J."/>
            <person name="Griggs A."/>
            <person name="Gujja S."/>
            <person name="Heilman E.R."/>
            <person name="Heiman D."/>
            <person name="Howarth C."/>
            <person name="Mehta T."/>
            <person name="Neiman D."/>
            <person name="Pearson M."/>
            <person name="Roberts A."/>
            <person name="Saif S."/>
            <person name="Shea T."/>
            <person name="Shenoy N."/>
            <person name="Sisk P."/>
            <person name="Stolte C."/>
            <person name="Sykes S."/>
            <person name="White J."/>
            <person name="Yandava C."/>
            <person name="Haas B."/>
            <person name="Henn M.R."/>
            <person name="Nusbaum C."/>
            <person name="Birren B."/>
        </authorList>
    </citation>
    <scope>NUCLEOTIDE SEQUENCE [LARGE SCALE GENOMIC DNA]</scope>
</reference>
<proteinExistence type="predicted"/>
<dbReference type="EMBL" id="JH712180">
    <property type="protein sequence ID" value="EFO24084.1"/>
    <property type="molecule type" value="Genomic_DNA"/>
</dbReference>
<evidence type="ECO:0000313" key="1">
    <source>
        <dbReference type="EMBL" id="EFO24084.1"/>
    </source>
</evidence>
<dbReference type="CTD" id="9941804"/>
<dbReference type="RefSeq" id="XP_003139985.1">
    <property type="nucleotide sequence ID" value="XM_003139937.1"/>
</dbReference>
<gene>
    <name evidence="1" type="ORF">LOAG_04400</name>
</gene>
<sequence length="139" mass="16380">MEVEKFANDFYMCYFLVKQAKYSLKKANFAQKTDRLQRYSNRDECHLICHMRSVQPNQFDGQQVVILLLTYAMRNVQCQACVDIASTDRSLTNDYHPFWSSSDKMSTIENTRYQISESVKDTYYNLSSLSNLLRNQIVE</sequence>
<dbReference type="AlphaFoldDB" id="A0A1S0U280"/>
<accession>A0A1S0U280</accession>
<dbReference type="GeneID" id="9941804"/>
<dbReference type="InParanoid" id="A0A1S0U280"/>
<organism evidence="1">
    <name type="scientific">Loa loa</name>
    <name type="common">Eye worm</name>
    <name type="synonym">Filaria loa</name>
    <dbReference type="NCBI Taxonomy" id="7209"/>
    <lineage>
        <taxon>Eukaryota</taxon>
        <taxon>Metazoa</taxon>
        <taxon>Ecdysozoa</taxon>
        <taxon>Nematoda</taxon>
        <taxon>Chromadorea</taxon>
        <taxon>Rhabditida</taxon>
        <taxon>Spirurina</taxon>
        <taxon>Spiruromorpha</taxon>
        <taxon>Filarioidea</taxon>
        <taxon>Onchocercidae</taxon>
        <taxon>Loa</taxon>
    </lineage>
</organism>